<dbReference type="EMBL" id="UINC01219721">
    <property type="protein sequence ID" value="SVE47319.1"/>
    <property type="molecule type" value="Genomic_DNA"/>
</dbReference>
<evidence type="ECO:0000313" key="1">
    <source>
        <dbReference type="EMBL" id="SVE47319.1"/>
    </source>
</evidence>
<name>A0A383DSP9_9ZZZZ</name>
<dbReference type="AlphaFoldDB" id="A0A383DSP9"/>
<organism evidence="1">
    <name type="scientific">marine metagenome</name>
    <dbReference type="NCBI Taxonomy" id="408172"/>
    <lineage>
        <taxon>unclassified sequences</taxon>
        <taxon>metagenomes</taxon>
        <taxon>ecological metagenomes</taxon>
    </lineage>
</organism>
<proteinExistence type="predicted"/>
<accession>A0A383DSP9</accession>
<gene>
    <name evidence="1" type="ORF">METZ01_LOCUS500173</name>
</gene>
<sequence length="98" mass="11500">MKSHFINTCSLSYECPLAWNDLEGSGNIRSCNKCDKEVYWCNDPVEYYEHAANQDCVAFYTETDFKSNEPPKATLGIPVYKETLFTRFKRVVEYYLMK</sequence>
<protein>
    <submittedName>
        <fullName evidence="1">Uncharacterized protein</fullName>
    </submittedName>
</protein>
<reference evidence="1" key="1">
    <citation type="submission" date="2018-05" db="EMBL/GenBank/DDBJ databases">
        <authorList>
            <person name="Lanie J.A."/>
            <person name="Ng W.-L."/>
            <person name="Kazmierczak K.M."/>
            <person name="Andrzejewski T.M."/>
            <person name="Davidsen T.M."/>
            <person name="Wayne K.J."/>
            <person name="Tettelin H."/>
            <person name="Glass J.I."/>
            <person name="Rusch D."/>
            <person name="Podicherti R."/>
            <person name="Tsui H.-C.T."/>
            <person name="Winkler M.E."/>
        </authorList>
    </citation>
    <scope>NUCLEOTIDE SEQUENCE</scope>
</reference>